<dbReference type="SUPFAM" id="SSF51283">
    <property type="entry name" value="dUTPase-like"/>
    <property type="match status" value="1"/>
</dbReference>
<evidence type="ECO:0000259" key="6">
    <source>
        <dbReference type="Pfam" id="PF00692"/>
    </source>
</evidence>
<name>A0A1G2QG21_9BACT</name>
<dbReference type="GO" id="GO:0004170">
    <property type="term" value="F:dUTP diphosphatase activity"/>
    <property type="evidence" value="ECO:0007669"/>
    <property type="project" value="UniProtKB-EC"/>
</dbReference>
<dbReference type="Proteomes" id="UP000177043">
    <property type="component" value="Unassembled WGS sequence"/>
</dbReference>
<dbReference type="GO" id="GO:0006226">
    <property type="term" value="P:dUMP biosynthetic process"/>
    <property type="evidence" value="ECO:0007669"/>
    <property type="project" value="InterPro"/>
</dbReference>
<comment type="similarity">
    <text evidence="1">Belongs to the dUTPase family.</text>
</comment>
<dbReference type="InterPro" id="IPR036157">
    <property type="entry name" value="dUTPase-like_sf"/>
</dbReference>
<dbReference type="InterPro" id="IPR033704">
    <property type="entry name" value="dUTPase_trimeric"/>
</dbReference>
<evidence type="ECO:0000256" key="5">
    <source>
        <dbReference type="ARBA" id="ARBA00047686"/>
    </source>
</evidence>
<dbReference type="Gene3D" id="2.70.40.10">
    <property type="match status" value="1"/>
</dbReference>
<keyword evidence="4" id="KW-0546">Nucleotide metabolism</keyword>
<dbReference type="GO" id="GO:0000287">
    <property type="term" value="F:magnesium ion binding"/>
    <property type="evidence" value="ECO:0007669"/>
    <property type="project" value="InterPro"/>
</dbReference>
<dbReference type="InterPro" id="IPR008181">
    <property type="entry name" value="dUTPase"/>
</dbReference>
<dbReference type="STRING" id="1802438.A2571_01130"/>
<comment type="catalytic activity">
    <reaction evidence="5">
        <text>dUTP + H2O = dUMP + diphosphate + H(+)</text>
        <dbReference type="Rhea" id="RHEA:10248"/>
        <dbReference type="ChEBI" id="CHEBI:15377"/>
        <dbReference type="ChEBI" id="CHEBI:15378"/>
        <dbReference type="ChEBI" id="CHEBI:33019"/>
        <dbReference type="ChEBI" id="CHEBI:61555"/>
        <dbReference type="ChEBI" id="CHEBI:246422"/>
        <dbReference type="EC" id="3.6.1.23"/>
    </reaction>
</comment>
<protein>
    <recommendedName>
        <fullName evidence="2">dUTP diphosphatase</fullName>
        <ecNumber evidence="2">3.6.1.23</ecNumber>
    </recommendedName>
</protein>
<dbReference type="EMBL" id="MHTJ01000002">
    <property type="protein sequence ID" value="OHA58962.1"/>
    <property type="molecule type" value="Genomic_DNA"/>
</dbReference>
<dbReference type="NCBIfam" id="NF001862">
    <property type="entry name" value="PRK00601.1"/>
    <property type="match status" value="1"/>
</dbReference>
<proteinExistence type="inferred from homology"/>
<evidence type="ECO:0000313" key="8">
    <source>
        <dbReference type="Proteomes" id="UP000177043"/>
    </source>
</evidence>
<dbReference type="PANTHER" id="PTHR11241">
    <property type="entry name" value="DEOXYURIDINE 5'-TRIPHOSPHATE NUCLEOTIDOHYDROLASE"/>
    <property type="match status" value="1"/>
</dbReference>
<evidence type="ECO:0000256" key="4">
    <source>
        <dbReference type="ARBA" id="ARBA00023080"/>
    </source>
</evidence>
<accession>A0A1G2QG21</accession>
<comment type="caution">
    <text evidence="7">The sequence shown here is derived from an EMBL/GenBank/DDBJ whole genome shotgun (WGS) entry which is preliminary data.</text>
</comment>
<evidence type="ECO:0000256" key="1">
    <source>
        <dbReference type="ARBA" id="ARBA00006581"/>
    </source>
</evidence>
<dbReference type="InterPro" id="IPR029054">
    <property type="entry name" value="dUTPase-like"/>
</dbReference>
<organism evidence="7 8">
    <name type="scientific">Candidatus Vogelbacteria bacterium RIFOXYD1_FULL_44_32</name>
    <dbReference type="NCBI Taxonomy" id="1802438"/>
    <lineage>
        <taxon>Bacteria</taxon>
        <taxon>Candidatus Vogeliibacteriota</taxon>
    </lineage>
</organism>
<dbReference type="PANTHER" id="PTHR11241:SF0">
    <property type="entry name" value="DEOXYURIDINE 5'-TRIPHOSPHATE NUCLEOTIDOHYDROLASE"/>
    <property type="match status" value="1"/>
</dbReference>
<dbReference type="CDD" id="cd07557">
    <property type="entry name" value="trimeric_dUTPase"/>
    <property type="match status" value="1"/>
</dbReference>
<evidence type="ECO:0000313" key="7">
    <source>
        <dbReference type="EMBL" id="OHA58962.1"/>
    </source>
</evidence>
<sequence length="144" mass="15594">MSSFKLKIKKLNPEAKLPSYAHTGDAGLDLFAVEKVVVPAGERATISTGLAFEIPEGYVGLVWDKSGLAFKRGLTSVSGVLDSGYRGELFLCILNTSREDYIFAKGDKVAQLLIQPILHTDIEQVEELSDSSRGEGRFGSTGKQ</sequence>
<dbReference type="EC" id="3.6.1.23" evidence="2"/>
<gene>
    <name evidence="7" type="ORF">A2571_01130</name>
</gene>
<keyword evidence="3 7" id="KW-0378">Hydrolase</keyword>
<reference evidence="7 8" key="1">
    <citation type="journal article" date="2016" name="Nat. Commun.">
        <title>Thousands of microbial genomes shed light on interconnected biogeochemical processes in an aquifer system.</title>
        <authorList>
            <person name="Anantharaman K."/>
            <person name="Brown C.T."/>
            <person name="Hug L.A."/>
            <person name="Sharon I."/>
            <person name="Castelle C.J."/>
            <person name="Probst A.J."/>
            <person name="Thomas B.C."/>
            <person name="Singh A."/>
            <person name="Wilkins M.J."/>
            <person name="Karaoz U."/>
            <person name="Brodie E.L."/>
            <person name="Williams K.H."/>
            <person name="Hubbard S.S."/>
            <person name="Banfield J.F."/>
        </authorList>
    </citation>
    <scope>NUCLEOTIDE SEQUENCE [LARGE SCALE GENOMIC DNA]</scope>
</reference>
<evidence type="ECO:0000256" key="2">
    <source>
        <dbReference type="ARBA" id="ARBA00012379"/>
    </source>
</evidence>
<dbReference type="NCBIfam" id="TIGR00576">
    <property type="entry name" value="dut"/>
    <property type="match status" value="1"/>
</dbReference>
<dbReference type="Pfam" id="PF00692">
    <property type="entry name" value="dUTPase"/>
    <property type="match status" value="1"/>
</dbReference>
<dbReference type="GO" id="GO:0046081">
    <property type="term" value="P:dUTP catabolic process"/>
    <property type="evidence" value="ECO:0007669"/>
    <property type="project" value="InterPro"/>
</dbReference>
<dbReference type="AlphaFoldDB" id="A0A1G2QG21"/>
<evidence type="ECO:0000256" key="3">
    <source>
        <dbReference type="ARBA" id="ARBA00022801"/>
    </source>
</evidence>
<feature type="domain" description="dUTPase-like" evidence="6">
    <location>
        <begin position="14"/>
        <end position="142"/>
    </location>
</feature>